<accession>A0AAJ1WIW6</accession>
<proteinExistence type="predicted"/>
<sequence length="190" mass="21931">MAVDRKHQIIEAATKSFTLFGYKATTMEQVAKLANVGKGTIYTFFKNKDDLFDEIVMTLIKEMKEAAEATIQEGSSFVENAHRALYKILEFRKEHKLAIKLFQEEKEMGTPAVNEVMRKIENAVLNYIKEKVTQAINNGEIKECNSEITAFVFVKLYISLIFDWEQHHEPLEKDEIADLFELYLIKGLSK</sequence>
<dbReference type="PANTHER" id="PTHR43479">
    <property type="entry name" value="ACREF/ENVCD OPERON REPRESSOR-RELATED"/>
    <property type="match status" value="1"/>
</dbReference>
<dbReference type="PROSITE" id="PS01081">
    <property type="entry name" value="HTH_TETR_1"/>
    <property type="match status" value="1"/>
</dbReference>
<dbReference type="EMBL" id="JAUSUC010000010">
    <property type="protein sequence ID" value="MDQ0214768.1"/>
    <property type="molecule type" value="Genomic_DNA"/>
</dbReference>
<dbReference type="Pfam" id="PF00440">
    <property type="entry name" value="TetR_N"/>
    <property type="match status" value="1"/>
</dbReference>
<organism evidence="5 6">
    <name type="scientific">Oikeobacillus pervagus</name>
    <dbReference type="NCBI Taxonomy" id="1325931"/>
    <lineage>
        <taxon>Bacteria</taxon>
        <taxon>Bacillati</taxon>
        <taxon>Bacillota</taxon>
        <taxon>Bacilli</taxon>
        <taxon>Bacillales</taxon>
        <taxon>Bacillaceae</taxon>
        <taxon>Oikeobacillus</taxon>
    </lineage>
</organism>
<keyword evidence="2 3" id="KW-0238">DNA-binding</keyword>
<dbReference type="SUPFAM" id="SSF46689">
    <property type="entry name" value="Homeodomain-like"/>
    <property type="match status" value="1"/>
</dbReference>
<dbReference type="Gene3D" id="1.10.357.10">
    <property type="entry name" value="Tetracycline Repressor, domain 2"/>
    <property type="match status" value="1"/>
</dbReference>
<evidence type="ECO:0000259" key="4">
    <source>
        <dbReference type="PROSITE" id="PS50977"/>
    </source>
</evidence>
<evidence type="ECO:0000313" key="6">
    <source>
        <dbReference type="Proteomes" id="UP001237207"/>
    </source>
</evidence>
<evidence type="ECO:0000313" key="5">
    <source>
        <dbReference type="EMBL" id="MDQ0214768.1"/>
    </source>
</evidence>
<protein>
    <submittedName>
        <fullName evidence="5">AcrR family transcriptional regulator</fullName>
    </submittedName>
</protein>
<dbReference type="RefSeq" id="WP_307256756.1">
    <property type="nucleotide sequence ID" value="NZ_JAUSUC010000010.1"/>
</dbReference>
<dbReference type="InterPro" id="IPR036271">
    <property type="entry name" value="Tet_transcr_reg_TetR-rel_C_sf"/>
</dbReference>
<evidence type="ECO:0000256" key="2">
    <source>
        <dbReference type="ARBA" id="ARBA00023125"/>
    </source>
</evidence>
<dbReference type="SUPFAM" id="SSF48498">
    <property type="entry name" value="Tetracyclin repressor-like, C-terminal domain"/>
    <property type="match status" value="1"/>
</dbReference>
<dbReference type="PANTHER" id="PTHR43479:SF11">
    <property type="entry name" value="ACREF_ENVCD OPERON REPRESSOR-RELATED"/>
    <property type="match status" value="1"/>
</dbReference>
<keyword evidence="6" id="KW-1185">Reference proteome</keyword>
<evidence type="ECO:0000256" key="3">
    <source>
        <dbReference type="PROSITE-ProRule" id="PRU00335"/>
    </source>
</evidence>
<dbReference type="Gene3D" id="1.10.10.60">
    <property type="entry name" value="Homeodomain-like"/>
    <property type="match status" value="1"/>
</dbReference>
<feature type="DNA-binding region" description="H-T-H motif" evidence="3">
    <location>
        <begin position="26"/>
        <end position="45"/>
    </location>
</feature>
<dbReference type="Proteomes" id="UP001237207">
    <property type="component" value="Unassembled WGS sequence"/>
</dbReference>
<gene>
    <name evidence="5" type="ORF">J2S13_001165</name>
</gene>
<reference evidence="5" key="1">
    <citation type="submission" date="2023-07" db="EMBL/GenBank/DDBJ databases">
        <title>Genomic Encyclopedia of Type Strains, Phase IV (KMG-IV): sequencing the most valuable type-strain genomes for metagenomic binning, comparative biology and taxonomic classification.</title>
        <authorList>
            <person name="Goeker M."/>
        </authorList>
    </citation>
    <scope>NUCLEOTIDE SEQUENCE</scope>
    <source>
        <strain evidence="5">DSM 23947</strain>
    </source>
</reference>
<dbReference type="PROSITE" id="PS50977">
    <property type="entry name" value="HTH_TETR_2"/>
    <property type="match status" value="1"/>
</dbReference>
<name>A0AAJ1WIW6_9BACI</name>
<dbReference type="AlphaFoldDB" id="A0AAJ1WIW6"/>
<dbReference type="InterPro" id="IPR009057">
    <property type="entry name" value="Homeodomain-like_sf"/>
</dbReference>
<dbReference type="InterPro" id="IPR001647">
    <property type="entry name" value="HTH_TetR"/>
</dbReference>
<dbReference type="InterPro" id="IPR023772">
    <property type="entry name" value="DNA-bd_HTH_TetR-type_CS"/>
</dbReference>
<comment type="caution">
    <text evidence="5">The sequence shown here is derived from an EMBL/GenBank/DDBJ whole genome shotgun (WGS) entry which is preliminary data.</text>
</comment>
<evidence type="ECO:0000256" key="1">
    <source>
        <dbReference type="ARBA" id="ARBA00022491"/>
    </source>
</evidence>
<dbReference type="GO" id="GO:0003677">
    <property type="term" value="F:DNA binding"/>
    <property type="evidence" value="ECO:0007669"/>
    <property type="project" value="UniProtKB-UniRule"/>
</dbReference>
<feature type="domain" description="HTH tetR-type" evidence="4">
    <location>
        <begin position="3"/>
        <end position="63"/>
    </location>
</feature>
<keyword evidence="1" id="KW-0678">Repressor</keyword>
<dbReference type="InterPro" id="IPR050624">
    <property type="entry name" value="HTH-type_Tx_Regulator"/>
</dbReference>
<dbReference type="PRINTS" id="PR00455">
    <property type="entry name" value="HTHTETR"/>
</dbReference>